<evidence type="ECO:0000313" key="3">
    <source>
        <dbReference type="Proteomes" id="UP000663829"/>
    </source>
</evidence>
<dbReference type="Proteomes" id="UP000663829">
    <property type="component" value="Unassembled WGS sequence"/>
</dbReference>
<evidence type="ECO:0000313" key="2">
    <source>
        <dbReference type="EMBL" id="CAF4496052.1"/>
    </source>
</evidence>
<reference evidence="1" key="1">
    <citation type="submission" date="2021-02" db="EMBL/GenBank/DDBJ databases">
        <authorList>
            <person name="Nowell W R."/>
        </authorList>
    </citation>
    <scope>NUCLEOTIDE SEQUENCE</scope>
</reference>
<comment type="caution">
    <text evidence="1">The sequence shown here is derived from an EMBL/GenBank/DDBJ whole genome shotgun (WGS) entry which is preliminary data.</text>
</comment>
<dbReference type="OrthoDB" id="10069895at2759"/>
<evidence type="ECO:0000313" key="1">
    <source>
        <dbReference type="EMBL" id="CAF1612238.1"/>
    </source>
</evidence>
<organism evidence="1 3">
    <name type="scientific">Didymodactylos carnosus</name>
    <dbReference type="NCBI Taxonomy" id="1234261"/>
    <lineage>
        <taxon>Eukaryota</taxon>
        <taxon>Metazoa</taxon>
        <taxon>Spiralia</taxon>
        <taxon>Gnathifera</taxon>
        <taxon>Rotifera</taxon>
        <taxon>Eurotatoria</taxon>
        <taxon>Bdelloidea</taxon>
        <taxon>Philodinida</taxon>
        <taxon>Philodinidae</taxon>
        <taxon>Didymodactylos</taxon>
    </lineage>
</organism>
<proteinExistence type="predicted"/>
<dbReference type="Proteomes" id="UP000681722">
    <property type="component" value="Unassembled WGS sequence"/>
</dbReference>
<gene>
    <name evidence="1" type="ORF">GPM918_LOCUS43163</name>
    <name evidence="2" type="ORF">SRO942_LOCUS44580</name>
</gene>
<accession>A0A816BJG6</accession>
<sequence length="149" mass="17234">MHLLTLSDGIINKRGRDDIMAISDGIKCCKSRQKSYSSPQSLITAPLMSFIPTTTASKEPKKSFNRERMNLESHQLIWLDENVNSSEYENQRITTTLRKIVDYTKVFHSTDECQQHIQQTKYSRTFVVSSGQMTEMILPQIRIIITVYQ</sequence>
<dbReference type="AlphaFoldDB" id="A0A816BJG6"/>
<protein>
    <submittedName>
        <fullName evidence="1">Uncharacterized protein</fullName>
    </submittedName>
</protein>
<dbReference type="EMBL" id="CAJNOQ010038355">
    <property type="protein sequence ID" value="CAF1612238.1"/>
    <property type="molecule type" value="Genomic_DNA"/>
</dbReference>
<dbReference type="EMBL" id="CAJOBC010105157">
    <property type="protein sequence ID" value="CAF4496052.1"/>
    <property type="molecule type" value="Genomic_DNA"/>
</dbReference>
<keyword evidence="3" id="KW-1185">Reference proteome</keyword>
<name>A0A816BJG6_9BILA</name>